<reference evidence="1 2" key="1">
    <citation type="submission" date="2018-03" db="EMBL/GenBank/DDBJ databases">
        <title>Genomic Encyclopedia of Type Strains, Phase III (KMG-III): the genomes of soil and plant-associated and newly described type strains.</title>
        <authorList>
            <person name="Whitman W."/>
        </authorList>
    </citation>
    <scope>NUCLEOTIDE SEQUENCE [LARGE SCALE GENOMIC DNA]</scope>
    <source>
        <strain evidence="1 2">VKM Ac-1602</strain>
    </source>
</reference>
<name>A0ABX5LGI1_9MICO</name>
<comment type="caution">
    <text evidence="1">The sequence shown here is derived from an EMBL/GenBank/DDBJ whole genome shotgun (WGS) entry which is preliminary data.</text>
</comment>
<dbReference type="EMBL" id="QGDV01000001">
    <property type="protein sequence ID" value="PWJ66870.1"/>
    <property type="molecule type" value="Genomic_DNA"/>
</dbReference>
<gene>
    <name evidence="1" type="ORF">B0H03_101326</name>
</gene>
<evidence type="ECO:0000313" key="2">
    <source>
        <dbReference type="Proteomes" id="UP000245674"/>
    </source>
</evidence>
<accession>A0ABX5LGI1</accession>
<proteinExistence type="predicted"/>
<keyword evidence="2" id="KW-1185">Reference proteome</keyword>
<sequence length="218" mass="24489">MTSESSEPIKARRHCGAITRIDVESKPLQFCSGGHRVIGYRCGELTLAPPEAALVKRSARAIKNVDTELDHHHLEHVLQTWPKPMATSWEVHVAKSRRVTFRSALLVYFSATSGTCSRERVGHVLSLGMHVIVRRGNVATAFSEIVDCEEWPGRAHNVHFERRALYRDEVAHRTQHQPILDDEAERLSVVDVQTKPKFLGRLNCDCDTATARSNHAAL</sequence>
<organism evidence="1 2">
    <name type="scientific">Rathayibacter iranicus NCPPB 2253 = VKM Ac-1602</name>
    <dbReference type="NCBI Taxonomy" id="1328868"/>
    <lineage>
        <taxon>Bacteria</taxon>
        <taxon>Bacillati</taxon>
        <taxon>Actinomycetota</taxon>
        <taxon>Actinomycetes</taxon>
        <taxon>Micrococcales</taxon>
        <taxon>Microbacteriaceae</taxon>
        <taxon>Rathayibacter</taxon>
    </lineage>
</organism>
<evidence type="ECO:0000313" key="1">
    <source>
        <dbReference type="EMBL" id="PWJ66870.1"/>
    </source>
</evidence>
<protein>
    <submittedName>
        <fullName evidence="1">Uncharacterized protein</fullName>
    </submittedName>
</protein>
<dbReference type="Proteomes" id="UP000245674">
    <property type="component" value="Unassembled WGS sequence"/>
</dbReference>